<protein>
    <recommendedName>
        <fullName evidence="2">DUF7730 domain-containing protein</fullName>
    </recommendedName>
</protein>
<dbReference type="STRING" id="1745343.A0A2J6PLH6"/>
<evidence type="ECO:0000313" key="3">
    <source>
        <dbReference type="EMBL" id="PMD14873.1"/>
    </source>
</evidence>
<dbReference type="Pfam" id="PF24864">
    <property type="entry name" value="DUF7730"/>
    <property type="match status" value="1"/>
</dbReference>
<keyword evidence="4" id="KW-1185">Reference proteome</keyword>
<accession>A0A2J6PLH6</accession>
<evidence type="ECO:0000259" key="2">
    <source>
        <dbReference type="Pfam" id="PF24864"/>
    </source>
</evidence>
<dbReference type="EMBL" id="KZ613518">
    <property type="protein sequence ID" value="PMD14873.1"/>
    <property type="molecule type" value="Genomic_DNA"/>
</dbReference>
<dbReference type="OrthoDB" id="3452196at2759"/>
<gene>
    <name evidence="3" type="ORF">NA56DRAFT_664405</name>
</gene>
<dbReference type="PANTHER" id="PTHR38790">
    <property type="entry name" value="2EXR DOMAIN-CONTAINING PROTEIN-RELATED"/>
    <property type="match status" value="1"/>
</dbReference>
<dbReference type="AlphaFoldDB" id="A0A2J6PLH6"/>
<feature type="domain" description="DUF7730" evidence="2">
    <location>
        <begin position="24"/>
        <end position="272"/>
    </location>
</feature>
<evidence type="ECO:0000313" key="4">
    <source>
        <dbReference type="Proteomes" id="UP000235672"/>
    </source>
</evidence>
<name>A0A2J6PLH6_9HELO</name>
<dbReference type="InterPro" id="IPR056632">
    <property type="entry name" value="DUF7730"/>
</dbReference>
<evidence type="ECO:0000256" key="1">
    <source>
        <dbReference type="SAM" id="MobiDB-lite"/>
    </source>
</evidence>
<sequence length="339" mass="39113">MSLSQPPGLRTAAAPATPSLQAPHPQLASPFLSLLPFEIRQQIYKEVIASFNWGKKLHILLRQRQESTERSGKQKEVSPQLTYIPCTLRPIDQIPSSQNSYGYSPSWPTQHEWCRGWKGIRQSPPVLQGTYLNLFLSCRRFYDEAIGLLYSEHSFALTTLRTMHRFLNSVPPKHLNLIQNLHVTMTIPDFYLNNAVPLEEMHVTVRLKTHKVEIEWLRSCLALAKMTGMKNLEIDLWNETYDEVIEEELLRGLCNVRVLEGGNFVVRLPWKEGNPIPKVERMAVGGFKLERRPFGAEPATDRLPSNPSPIRWVGDEDFGKEYEKEILTWSSWLHLRTKF</sequence>
<feature type="region of interest" description="Disordered" evidence="1">
    <location>
        <begin position="1"/>
        <end position="22"/>
    </location>
</feature>
<proteinExistence type="predicted"/>
<organism evidence="3 4">
    <name type="scientific">Hyaloscypha hepaticicola</name>
    <dbReference type="NCBI Taxonomy" id="2082293"/>
    <lineage>
        <taxon>Eukaryota</taxon>
        <taxon>Fungi</taxon>
        <taxon>Dikarya</taxon>
        <taxon>Ascomycota</taxon>
        <taxon>Pezizomycotina</taxon>
        <taxon>Leotiomycetes</taxon>
        <taxon>Helotiales</taxon>
        <taxon>Hyaloscyphaceae</taxon>
        <taxon>Hyaloscypha</taxon>
    </lineage>
</organism>
<dbReference type="Proteomes" id="UP000235672">
    <property type="component" value="Unassembled WGS sequence"/>
</dbReference>
<reference evidence="3 4" key="1">
    <citation type="submission" date="2016-05" db="EMBL/GenBank/DDBJ databases">
        <title>A degradative enzymes factory behind the ericoid mycorrhizal symbiosis.</title>
        <authorList>
            <consortium name="DOE Joint Genome Institute"/>
            <person name="Martino E."/>
            <person name="Morin E."/>
            <person name="Grelet G."/>
            <person name="Kuo A."/>
            <person name="Kohler A."/>
            <person name="Daghino S."/>
            <person name="Barry K."/>
            <person name="Choi C."/>
            <person name="Cichocki N."/>
            <person name="Clum A."/>
            <person name="Copeland A."/>
            <person name="Hainaut M."/>
            <person name="Haridas S."/>
            <person name="Labutti K."/>
            <person name="Lindquist E."/>
            <person name="Lipzen A."/>
            <person name="Khouja H.-R."/>
            <person name="Murat C."/>
            <person name="Ohm R."/>
            <person name="Olson A."/>
            <person name="Spatafora J."/>
            <person name="Veneault-Fourrey C."/>
            <person name="Henrissat B."/>
            <person name="Grigoriev I."/>
            <person name="Martin F."/>
            <person name="Perotto S."/>
        </authorList>
    </citation>
    <scope>NUCLEOTIDE SEQUENCE [LARGE SCALE GENOMIC DNA]</scope>
    <source>
        <strain evidence="3 4">UAMH 7357</strain>
    </source>
</reference>